<dbReference type="Pfam" id="PF04055">
    <property type="entry name" value="Radical_SAM"/>
    <property type="match status" value="1"/>
</dbReference>
<accession>A0A5R9GK16</accession>
<feature type="transmembrane region" description="Helical" evidence="10">
    <location>
        <begin position="731"/>
        <end position="749"/>
    </location>
</feature>
<dbReference type="GO" id="GO:0022857">
    <property type="term" value="F:transmembrane transporter activity"/>
    <property type="evidence" value="ECO:0007669"/>
    <property type="project" value="InterPro"/>
</dbReference>
<feature type="transmembrane region" description="Helical" evidence="10">
    <location>
        <begin position="815"/>
        <end position="840"/>
    </location>
</feature>
<feature type="domain" description="Radical SAM core" evidence="11">
    <location>
        <begin position="113"/>
        <end position="350"/>
    </location>
</feature>
<dbReference type="AlphaFoldDB" id="A0A5R9GK16"/>
<dbReference type="InterPro" id="IPR058240">
    <property type="entry name" value="rSAM_sf"/>
</dbReference>
<dbReference type="Proteomes" id="UP000306585">
    <property type="component" value="Unassembled WGS sequence"/>
</dbReference>
<gene>
    <name evidence="12" type="ORF">FEF65_10285</name>
</gene>
<keyword evidence="7" id="KW-0408">Iron</keyword>
<dbReference type="SMART" id="SM00729">
    <property type="entry name" value="Elp3"/>
    <property type="match status" value="1"/>
</dbReference>
<keyword evidence="3" id="KW-0949">S-adenosyl-L-methionine</keyword>
<evidence type="ECO:0000256" key="9">
    <source>
        <dbReference type="ARBA" id="ARBA00023136"/>
    </source>
</evidence>
<dbReference type="SUPFAM" id="SSF102114">
    <property type="entry name" value="Radical SAM enzymes"/>
    <property type="match status" value="1"/>
</dbReference>
<keyword evidence="6 10" id="KW-1133">Transmembrane helix</keyword>
<dbReference type="EMBL" id="VBRY01000009">
    <property type="protein sequence ID" value="TLS66540.1"/>
    <property type="molecule type" value="Genomic_DNA"/>
</dbReference>
<evidence type="ECO:0000256" key="10">
    <source>
        <dbReference type="SAM" id="Phobius"/>
    </source>
</evidence>
<feature type="transmembrane region" description="Helical" evidence="10">
    <location>
        <begin position="453"/>
        <end position="472"/>
    </location>
</feature>
<dbReference type="PANTHER" id="PTHR10283">
    <property type="entry name" value="SOLUTE CARRIER FAMILY 13 MEMBER"/>
    <property type="match status" value="1"/>
</dbReference>
<keyword evidence="8" id="KW-0411">Iron-sulfur</keyword>
<evidence type="ECO:0000256" key="1">
    <source>
        <dbReference type="ARBA" id="ARBA00001966"/>
    </source>
</evidence>
<feature type="transmembrane region" description="Helical" evidence="10">
    <location>
        <begin position="790"/>
        <end position="809"/>
    </location>
</feature>
<dbReference type="InterPro" id="IPR006638">
    <property type="entry name" value="Elp3/MiaA/NifB-like_rSAM"/>
</dbReference>
<feature type="transmembrane region" description="Helical" evidence="10">
    <location>
        <begin position="852"/>
        <end position="872"/>
    </location>
</feature>
<feature type="transmembrane region" description="Helical" evidence="10">
    <location>
        <begin position="504"/>
        <end position="523"/>
    </location>
</feature>
<evidence type="ECO:0000256" key="3">
    <source>
        <dbReference type="ARBA" id="ARBA00022691"/>
    </source>
</evidence>
<dbReference type="Gene3D" id="3.20.20.70">
    <property type="entry name" value="Aldolase class I"/>
    <property type="match status" value="1"/>
</dbReference>
<sequence>MHSTDLHPFANPGRTKLSLVSRGLALPEGLPEASRWIAPANATESVVDIRLPSGHLCTVPVGQPYTERSTYKLLSDDDGFYLECAGEVERVRLVETPAFYRKKTRNGARMGNISSLHDRLLMLYPTMGCGFFAIPGAACQYCQYDSMLNESEPPMRDPLELVEVVRAALAEREIDTVYLYNGYSPGADAGLSRLLPVVALLRRHLPYQQIALETVAPQDLSVIDELYDAGLDIFVCNLEVADEMRFAEVCAGKHTHGGQARIWEALHYARSVFRAGAVVSHLIVGLESLESTRAGMKQLIEAGVVPLLVPFRPLPGTPLGDQPLPTLDDVEQALLIQSDLVISSSLPTHRLRDMGRVLTPMESRVLDGVEPSLQQRFVISMAGRKLEGWFDSLRRHVLHNSKMQAEAGRKERPLPASALLFRQTVPFLLLAVIGAGAYSLLQWSPPAALSEAGWHALVVFMLCLVLWVSQLLPLSVTSLLGMALLPLVGALPSADVYALFGNKAVFFILGAFILAAGIMKSGLSEHLALAVFERCGQSPRKLLLSMLLLPALMSCFMPEHAVAAVLLPIVWSIVHGLGLKPGNRYAMAIFLAMAWGAVIGGVMTLLGGARGPLAMAIVEEMTGRGFSFTDWTVAAAPIVIGVLLAAAMLLLRFAPHHEVDLQGALLRIEERQLQLGRMDMQAKAMAALMLATVGGWIFMSEGVGLATIALISVVAMFALRIVGWKEIQSHIDWGIVLMYGGAIAIAKSLEKTGAAEWVATAFWPDGLTGIAMLALVGLFTMLLTEAISNSAAVAIMLPISLPLGVMSGMDPTTVALTVGIMSGFAFMLPMGTPANAMAFATGYVDLLRMIRLGSMLALTALTLFVLGLGFWWPLIGRGV</sequence>
<dbReference type="Pfam" id="PF00939">
    <property type="entry name" value="Na_sulph_symp"/>
    <property type="match status" value="1"/>
</dbReference>
<comment type="subcellular location">
    <subcellularLocation>
        <location evidence="2">Membrane</location>
        <topology evidence="2">Multi-pass membrane protein</topology>
    </subcellularLocation>
</comment>
<evidence type="ECO:0000256" key="8">
    <source>
        <dbReference type="ARBA" id="ARBA00023014"/>
    </source>
</evidence>
<dbReference type="NCBIfam" id="NF045502">
    <property type="entry name" value="variant_rSAM"/>
    <property type="match status" value="1"/>
</dbReference>
<keyword evidence="4 10" id="KW-0812">Transmembrane</keyword>
<evidence type="ECO:0000256" key="6">
    <source>
        <dbReference type="ARBA" id="ARBA00022989"/>
    </source>
</evidence>
<dbReference type="InterPro" id="IPR007197">
    <property type="entry name" value="rSAM"/>
</dbReference>
<proteinExistence type="predicted"/>
<keyword evidence="9 10" id="KW-0472">Membrane</keyword>
<keyword evidence="5" id="KW-0479">Metal-binding</keyword>
<feature type="transmembrane region" description="Helical" evidence="10">
    <location>
        <begin position="628"/>
        <end position="651"/>
    </location>
</feature>
<feature type="transmembrane region" description="Helical" evidence="10">
    <location>
        <begin position="419"/>
        <end position="441"/>
    </location>
</feature>
<reference evidence="12 13" key="1">
    <citation type="journal article" date="2019" name="Appl. Environ. Microbiol.">
        <title>Environmental Evidence and Genomic Insight of Iron-oxidizing Bacteria Preference Towards More Corrosion Resistant Stainless Steel at Higher Salinities.</title>
        <authorList>
            <person name="Garrison C.E."/>
            <person name="Price K.A."/>
            <person name="Field E.K."/>
        </authorList>
    </citation>
    <scope>NUCLEOTIDE SEQUENCE [LARGE SCALE GENOMIC DNA]</scope>
    <source>
        <strain evidence="12 13">P3</strain>
    </source>
</reference>
<feature type="transmembrane region" description="Helical" evidence="10">
    <location>
        <begin position="543"/>
        <end position="573"/>
    </location>
</feature>
<organism evidence="12 13">
    <name type="scientific">Mariprofundus erugo</name>
    <dbReference type="NCBI Taxonomy" id="2528639"/>
    <lineage>
        <taxon>Bacteria</taxon>
        <taxon>Pseudomonadati</taxon>
        <taxon>Pseudomonadota</taxon>
        <taxon>Candidatius Mariprofundia</taxon>
        <taxon>Mariprofundales</taxon>
        <taxon>Mariprofundaceae</taxon>
        <taxon>Mariprofundus</taxon>
    </lineage>
</organism>
<comment type="cofactor">
    <cofactor evidence="1">
        <name>[4Fe-4S] cluster</name>
        <dbReference type="ChEBI" id="CHEBI:49883"/>
    </cofactor>
</comment>
<dbReference type="GO" id="GO:0051536">
    <property type="term" value="F:iron-sulfur cluster binding"/>
    <property type="evidence" value="ECO:0007669"/>
    <property type="project" value="UniProtKB-KW"/>
</dbReference>
<dbReference type="InterPro" id="IPR013785">
    <property type="entry name" value="Aldolase_TIM"/>
</dbReference>
<dbReference type="PROSITE" id="PS51918">
    <property type="entry name" value="RADICAL_SAM"/>
    <property type="match status" value="1"/>
</dbReference>
<evidence type="ECO:0000256" key="7">
    <source>
        <dbReference type="ARBA" id="ARBA00023004"/>
    </source>
</evidence>
<evidence type="ECO:0000259" key="11">
    <source>
        <dbReference type="PROSITE" id="PS51918"/>
    </source>
</evidence>
<evidence type="ECO:0000256" key="4">
    <source>
        <dbReference type="ARBA" id="ARBA00022692"/>
    </source>
</evidence>
<dbReference type="GO" id="GO:0046872">
    <property type="term" value="F:metal ion binding"/>
    <property type="evidence" value="ECO:0007669"/>
    <property type="project" value="UniProtKB-KW"/>
</dbReference>
<feature type="transmembrane region" description="Helical" evidence="10">
    <location>
        <begin position="585"/>
        <end position="607"/>
    </location>
</feature>
<evidence type="ECO:0000256" key="5">
    <source>
        <dbReference type="ARBA" id="ARBA00022723"/>
    </source>
</evidence>
<feature type="transmembrane region" description="Helical" evidence="10">
    <location>
        <begin position="761"/>
        <end position="783"/>
    </location>
</feature>
<feature type="transmembrane region" description="Helical" evidence="10">
    <location>
        <begin position="686"/>
        <end position="719"/>
    </location>
</feature>
<keyword evidence="13" id="KW-1185">Reference proteome</keyword>
<protein>
    <submittedName>
        <fullName evidence="12">DASS family sodium-coupled anion symporter</fullName>
    </submittedName>
</protein>
<evidence type="ECO:0000256" key="2">
    <source>
        <dbReference type="ARBA" id="ARBA00004141"/>
    </source>
</evidence>
<dbReference type="InterPro" id="IPR001898">
    <property type="entry name" value="SLC13A/DASS"/>
</dbReference>
<dbReference type="GO" id="GO:0003824">
    <property type="term" value="F:catalytic activity"/>
    <property type="evidence" value="ECO:0007669"/>
    <property type="project" value="InterPro"/>
</dbReference>
<name>A0A5R9GK16_9PROT</name>
<dbReference type="NCBIfam" id="TIGR00785">
    <property type="entry name" value="dass"/>
    <property type="match status" value="1"/>
</dbReference>
<dbReference type="GO" id="GO:0005886">
    <property type="term" value="C:plasma membrane"/>
    <property type="evidence" value="ECO:0007669"/>
    <property type="project" value="TreeGrafter"/>
</dbReference>
<dbReference type="CDD" id="cd01335">
    <property type="entry name" value="Radical_SAM"/>
    <property type="match status" value="1"/>
</dbReference>
<evidence type="ECO:0000313" key="13">
    <source>
        <dbReference type="Proteomes" id="UP000306585"/>
    </source>
</evidence>
<dbReference type="RefSeq" id="WP_138239720.1">
    <property type="nucleotide sequence ID" value="NZ_VBRY01000009.1"/>
</dbReference>
<dbReference type="CDD" id="cd01115">
    <property type="entry name" value="SLC13_permease"/>
    <property type="match status" value="1"/>
</dbReference>
<evidence type="ECO:0000313" key="12">
    <source>
        <dbReference type="EMBL" id="TLS66540.1"/>
    </source>
</evidence>
<comment type="caution">
    <text evidence="12">The sequence shown here is derived from an EMBL/GenBank/DDBJ whole genome shotgun (WGS) entry which is preliminary data.</text>
</comment>